<feature type="domain" description="Mannose-1-phosphate guanyltransferase C-terminal" evidence="10">
    <location>
        <begin position="262"/>
        <end position="323"/>
    </location>
</feature>
<dbReference type="EC" id="2.7.7.24" evidence="3"/>
<dbReference type="GO" id="GO:0008879">
    <property type="term" value="F:glucose-1-phosphate thymidylyltransferase activity"/>
    <property type="evidence" value="ECO:0007669"/>
    <property type="project" value="UniProtKB-EC"/>
</dbReference>
<comment type="catalytic activity">
    <reaction evidence="8">
        <text>dTTP + alpha-D-glucose 1-phosphate + H(+) = dTDP-alpha-D-glucose + diphosphate</text>
        <dbReference type="Rhea" id="RHEA:15225"/>
        <dbReference type="ChEBI" id="CHEBI:15378"/>
        <dbReference type="ChEBI" id="CHEBI:33019"/>
        <dbReference type="ChEBI" id="CHEBI:37568"/>
        <dbReference type="ChEBI" id="CHEBI:57477"/>
        <dbReference type="ChEBI" id="CHEBI:58601"/>
        <dbReference type="EC" id="2.7.7.24"/>
    </reaction>
</comment>
<organism evidence="11 12">
    <name type="scientific">Candidatus Magasanikbacteria bacterium RIFOXYA1_FULL_40_8</name>
    <dbReference type="NCBI Taxonomy" id="1798694"/>
    <lineage>
        <taxon>Bacteria</taxon>
        <taxon>Candidatus Magasanikiibacteriota</taxon>
    </lineage>
</organism>
<evidence type="ECO:0000256" key="7">
    <source>
        <dbReference type="ARBA" id="ARBA00022842"/>
    </source>
</evidence>
<protein>
    <recommendedName>
        <fullName evidence="3">glucose-1-phosphate thymidylyltransferase</fullName>
        <ecNumber evidence="3">2.7.7.24</ecNumber>
    </recommendedName>
</protein>
<evidence type="ECO:0000313" key="11">
    <source>
        <dbReference type="EMBL" id="OGH87312.1"/>
    </source>
</evidence>
<dbReference type="GO" id="GO:0046872">
    <property type="term" value="F:metal ion binding"/>
    <property type="evidence" value="ECO:0007669"/>
    <property type="project" value="UniProtKB-KW"/>
</dbReference>
<comment type="similarity">
    <text evidence="2">Belongs to the glucose-1-phosphate thymidylyltransferase family.</text>
</comment>
<keyword evidence="4" id="KW-0808">Transferase</keyword>
<dbReference type="PANTHER" id="PTHR43532:SF1">
    <property type="entry name" value="GLUCOSE-1-PHOSPHATE THYMIDYLYLTRANSFERASE 1"/>
    <property type="match status" value="1"/>
</dbReference>
<dbReference type="Proteomes" id="UP000177151">
    <property type="component" value="Unassembled WGS sequence"/>
</dbReference>
<dbReference type="Pfam" id="PF00483">
    <property type="entry name" value="NTP_transferase"/>
    <property type="match status" value="1"/>
</dbReference>
<feature type="domain" description="Nucleotidyl transferase" evidence="9">
    <location>
        <begin position="4"/>
        <end position="239"/>
    </location>
</feature>
<dbReference type="InterPro" id="IPR005835">
    <property type="entry name" value="NTP_transferase_dom"/>
</dbReference>
<evidence type="ECO:0000256" key="8">
    <source>
        <dbReference type="ARBA" id="ARBA00049336"/>
    </source>
</evidence>
<reference evidence="11 12" key="1">
    <citation type="journal article" date="2016" name="Nat. Commun.">
        <title>Thousands of microbial genomes shed light on interconnected biogeochemical processes in an aquifer system.</title>
        <authorList>
            <person name="Anantharaman K."/>
            <person name="Brown C.T."/>
            <person name="Hug L.A."/>
            <person name="Sharon I."/>
            <person name="Castelle C.J."/>
            <person name="Probst A.J."/>
            <person name="Thomas B.C."/>
            <person name="Singh A."/>
            <person name="Wilkins M.J."/>
            <person name="Karaoz U."/>
            <person name="Brodie E.L."/>
            <person name="Williams K.H."/>
            <person name="Hubbard S.S."/>
            <person name="Banfield J.F."/>
        </authorList>
    </citation>
    <scope>NUCLEOTIDE SEQUENCE [LARGE SCALE GENOMIC DNA]</scope>
</reference>
<comment type="caution">
    <text evidence="11">The sequence shown here is derived from an EMBL/GenBank/DDBJ whole genome shotgun (WGS) entry which is preliminary data.</text>
</comment>
<dbReference type="EMBL" id="MFQP01000028">
    <property type="protein sequence ID" value="OGH87312.1"/>
    <property type="molecule type" value="Genomic_DNA"/>
</dbReference>
<dbReference type="AlphaFoldDB" id="A0A1F6NTN0"/>
<dbReference type="Pfam" id="PF25087">
    <property type="entry name" value="GMPPB_C"/>
    <property type="match status" value="1"/>
</dbReference>
<evidence type="ECO:0000256" key="4">
    <source>
        <dbReference type="ARBA" id="ARBA00022679"/>
    </source>
</evidence>
<evidence type="ECO:0000256" key="3">
    <source>
        <dbReference type="ARBA" id="ARBA00012461"/>
    </source>
</evidence>
<comment type="cofactor">
    <cofactor evidence="1">
        <name>Mg(2+)</name>
        <dbReference type="ChEBI" id="CHEBI:18420"/>
    </cofactor>
</comment>
<dbReference type="InterPro" id="IPR029044">
    <property type="entry name" value="Nucleotide-diphossugar_trans"/>
</dbReference>
<gene>
    <name evidence="11" type="ORF">A2206_03195</name>
</gene>
<evidence type="ECO:0000259" key="10">
    <source>
        <dbReference type="Pfam" id="PF25087"/>
    </source>
</evidence>
<name>A0A1F6NTN0_9BACT</name>
<accession>A0A1F6NTN0</accession>
<evidence type="ECO:0000256" key="2">
    <source>
        <dbReference type="ARBA" id="ARBA00010480"/>
    </source>
</evidence>
<proteinExistence type="inferred from homology"/>
<evidence type="ECO:0000256" key="6">
    <source>
        <dbReference type="ARBA" id="ARBA00022723"/>
    </source>
</evidence>
<evidence type="ECO:0000259" key="9">
    <source>
        <dbReference type="Pfam" id="PF00483"/>
    </source>
</evidence>
<evidence type="ECO:0000256" key="1">
    <source>
        <dbReference type="ARBA" id="ARBA00001946"/>
    </source>
</evidence>
<evidence type="ECO:0000313" key="12">
    <source>
        <dbReference type="Proteomes" id="UP000177151"/>
    </source>
</evidence>
<dbReference type="InterPro" id="IPR005907">
    <property type="entry name" value="G1P_thy_trans_s"/>
</dbReference>
<dbReference type="SUPFAM" id="SSF53448">
    <property type="entry name" value="Nucleotide-diphospho-sugar transferases"/>
    <property type="match status" value="1"/>
</dbReference>
<keyword evidence="7" id="KW-0460">Magnesium</keyword>
<dbReference type="PANTHER" id="PTHR43532">
    <property type="entry name" value="GLUCOSE-1-PHOSPHATE THYMIDYLYLTRANSFERASE"/>
    <property type="match status" value="1"/>
</dbReference>
<keyword evidence="5" id="KW-0548">Nucleotidyltransferase</keyword>
<dbReference type="Gene3D" id="2.160.10.10">
    <property type="entry name" value="Hexapeptide repeat proteins"/>
    <property type="match status" value="1"/>
</dbReference>
<dbReference type="InterPro" id="IPR056729">
    <property type="entry name" value="GMPPB_C"/>
</dbReference>
<evidence type="ECO:0000256" key="5">
    <source>
        <dbReference type="ARBA" id="ARBA00022695"/>
    </source>
</evidence>
<dbReference type="Gene3D" id="3.90.550.10">
    <property type="entry name" value="Spore Coat Polysaccharide Biosynthesis Protein SpsA, Chain A"/>
    <property type="match status" value="1"/>
</dbReference>
<keyword evidence="6" id="KW-0479">Metal-binding</keyword>
<sequence>MIKKAILTGGGRATRLQPVTATTNKHLLPLANKAMIFHAIEKVVEAGIEEIFINVNPGEEELQKHVGDGGHWGVKIKFFEQTGGPQGIAHVVNIAKDFIGDDPFMFYLSDNILFGGVKEMVDEFAKNNYDCMLALSKVPDPNRFGVPKFDADGNLVDVIEKPADPPSDFAVTGIYLYGPKVFFEAFQNITKSSRGEYEISSIHSYFLKNNKKVGYKEITGWWKDTGQVGDLLLANNLLLEKMGNGVNVSPSSAVGDKVELIAPVMIGENCILENCKIGPNVTIGPGSVIKKAKIENSILLSGVEIDCPITLADSLIGKNVKFTKKEGGDQKHRLIVGDKTVIEY</sequence>